<reference evidence="5" key="3">
    <citation type="submission" date="2025-04" db="UniProtKB">
        <authorList>
            <consortium name="RefSeq"/>
        </authorList>
    </citation>
    <scope>IDENTIFICATION</scope>
    <source>
        <strain evidence="5">CBS 781.70</strain>
    </source>
</reference>
<reference evidence="3 5" key="1">
    <citation type="submission" date="2020-01" db="EMBL/GenBank/DDBJ databases">
        <authorList>
            <consortium name="DOE Joint Genome Institute"/>
            <person name="Haridas S."/>
            <person name="Albert R."/>
            <person name="Binder M."/>
            <person name="Bloem J."/>
            <person name="Labutti K."/>
            <person name="Salamov A."/>
            <person name="Andreopoulos B."/>
            <person name="Baker S.E."/>
            <person name="Barry K."/>
            <person name="Bills G."/>
            <person name="Bluhm B.H."/>
            <person name="Cannon C."/>
            <person name="Castanera R."/>
            <person name="Culley D.E."/>
            <person name="Daum C."/>
            <person name="Ezra D."/>
            <person name="Gonzalez J.B."/>
            <person name="Henrissat B."/>
            <person name="Kuo A."/>
            <person name="Liang C."/>
            <person name="Lipzen A."/>
            <person name="Lutzoni F."/>
            <person name="Magnuson J."/>
            <person name="Mondo S."/>
            <person name="Nolan M."/>
            <person name="Ohm R."/>
            <person name="Pangilinan J."/>
            <person name="Park H.-J."/>
            <person name="Ramirez L."/>
            <person name="Alfaro M."/>
            <person name="Sun H."/>
            <person name="Tritt A."/>
            <person name="Yoshinaga Y."/>
            <person name="Zwiers L.-H."/>
            <person name="Turgeon B.G."/>
            <person name="Goodwin S.B."/>
            <person name="Spatafora J.W."/>
            <person name="Crous P.W."/>
            <person name="Grigoriev I.V."/>
        </authorList>
    </citation>
    <scope>NUCLEOTIDE SEQUENCE</scope>
    <source>
        <strain evidence="3 5">CBS 781.70</strain>
    </source>
</reference>
<feature type="region of interest" description="Disordered" evidence="2">
    <location>
        <begin position="47"/>
        <end position="72"/>
    </location>
</feature>
<name>A0A6G1FYA4_9PEZI</name>
<organism evidence="3">
    <name type="scientific">Eremomyces bilateralis CBS 781.70</name>
    <dbReference type="NCBI Taxonomy" id="1392243"/>
    <lineage>
        <taxon>Eukaryota</taxon>
        <taxon>Fungi</taxon>
        <taxon>Dikarya</taxon>
        <taxon>Ascomycota</taxon>
        <taxon>Pezizomycotina</taxon>
        <taxon>Dothideomycetes</taxon>
        <taxon>Dothideomycetes incertae sedis</taxon>
        <taxon>Eremomycetales</taxon>
        <taxon>Eremomycetaceae</taxon>
        <taxon>Eremomyces</taxon>
    </lineage>
</organism>
<gene>
    <name evidence="3 5" type="ORF">P152DRAFT_93067</name>
</gene>
<protein>
    <submittedName>
        <fullName evidence="3 5">Uncharacterized protein</fullName>
    </submittedName>
</protein>
<evidence type="ECO:0000313" key="5">
    <source>
        <dbReference type="RefSeq" id="XP_033532302.1"/>
    </source>
</evidence>
<dbReference type="EMBL" id="ML975165">
    <property type="protein sequence ID" value="KAF1810671.1"/>
    <property type="molecule type" value="Genomic_DNA"/>
</dbReference>
<evidence type="ECO:0000256" key="2">
    <source>
        <dbReference type="SAM" id="MobiDB-lite"/>
    </source>
</evidence>
<keyword evidence="1" id="KW-0175">Coiled coil</keyword>
<evidence type="ECO:0000313" key="4">
    <source>
        <dbReference type="Proteomes" id="UP000504638"/>
    </source>
</evidence>
<feature type="coiled-coil region" evidence="1">
    <location>
        <begin position="105"/>
        <end position="136"/>
    </location>
</feature>
<feature type="compositionally biased region" description="Polar residues" evidence="2">
    <location>
        <begin position="195"/>
        <end position="206"/>
    </location>
</feature>
<sequence length="337" mass="37039">MRLMCVSVGEKLNRGNSKRSMNGFGRRSTNTTLESRMTMDDSLLVASGTNRDQPTQKDASPVQEKDVPKGWGGPQSLGIYTYAPQLLPQSIPRPHSLPGLSYDHRSDWRRSIEQARNLLQKQVEEMAAAAEEGERAILAEKEGEYNRGLDTPDTTVPALAPQAGPHPPEEPDIPESELCKYCDLPREAHEPPKPTTATLINPTGPRTPSAPHSLPHHPTTYHPSYNSISIPLPALEELGSMVDAGLEKLGEGLAHVHALARQDIELRGVTEGVAGEIAEGQGRRRLWQLTECGARGKGEWVVEREMGKEVEREMGRKAWGKGFGKGGFEELVTDHRC</sequence>
<dbReference type="RefSeq" id="XP_033532302.1">
    <property type="nucleotide sequence ID" value="XM_033683349.1"/>
</dbReference>
<reference evidence="5" key="2">
    <citation type="submission" date="2020-04" db="EMBL/GenBank/DDBJ databases">
        <authorList>
            <consortium name="NCBI Genome Project"/>
        </authorList>
    </citation>
    <scope>NUCLEOTIDE SEQUENCE</scope>
    <source>
        <strain evidence="5">CBS 781.70</strain>
    </source>
</reference>
<accession>A0A6G1FYA4</accession>
<proteinExistence type="predicted"/>
<dbReference type="GeneID" id="54423919"/>
<keyword evidence="4" id="KW-1185">Reference proteome</keyword>
<feature type="compositionally biased region" description="Basic and acidic residues" evidence="2">
    <location>
        <begin position="177"/>
        <end position="192"/>
    </location>
</feature>
<feature type="region of interest" description="Disordered" evidence="2">
    <location>
        <begin position="145"/>
        <end position="222"/>
    </location>
</feature>
<feature type="compositionally biased region" description="Polar residues" evidence="2">
    <location>
        <begin position="47"/>
        <end position="58"/>
    </location>
</feature>
<dbReference type="AlphaFoldDB" id="A0A6G1FYA4"/>
<dbReference type="Proteomes" id="UP000504638">
    <property type="component" value="Unplaced"/>
</dbReference>
<evidence type="ECO:0000256" key="1">
    <source>
        <dbReference type="SAM" id="Coils"/>
    </source>
</evidence>
<evidence type="ECO:0000313" key="3">
    <source>
        <dbReference type="EMBL" id="KAF1810671.1"/>
    </source>
</evidence>